<dbReference type="Gene3D" id="1.10.510.10">
    <property type="entry name" value="Transferase(Phosphotransferase) domain 1"/>
    <property type="match status" value="1"/>
</dbReference>
<dbReference type="SUPFAM" id="SSF57196">
    <property type="entry name" value="EGF/Laminin"/>
    <property type="match status" value="1"/>
</dbReference>
<evidence type="ECO:0000256" key="13">
    <source>
        <dbReference type="PROSITE-ProRule" id="PRU10141"/>
    </source>
</evidence>
<feature type="domain" description="Protein kinase" evidence="16">
    <location>
        <begin position="455"/>
        <end position="724"/>
    </location>
</feature>
<feature type="region of interest" description="Disordered" evidence="14">
    <location>
        <begin position="729"/>
        <end position="753"/>
    </location>
</feature>
<evidence type="ECO:0000256" key="14">
    <source>
        <dbReference type="SAM" id="MobiDB-lite"/>
    </source>
</evidence>
<keyword evidence="8" id="KW-0418">Kinase</keyword>
<evidence type="ECO:0000256" key="2">
    <source>
        <dbReference type="ARBA" id="ARBA00022527"/>
    </source>
</evidence>
<dbReference type="PROSITE" id="PS00107">
    <property type="entry name" value="PROTEIN_KINASE_ATP"/>
    <property type="match status" value="1"/>
</dbReference>
<keyword evidence="9 13" id="KW-0067">ATP-binding</keyword>
<dbReference type="GO" id="GO:0030247">
    <property type="term" value="F:polysaccharide binding"/>
    <property type="evidence" value="ECO:0007669"/>
    <property type="project" value="InterPro"/>
</dbReference>
<dbReference type="FunFam" id="2.10.25.10:FF:000038">
    <property type="entry name" value="Fibrillin 2"/>
    <property type="match status" value="1"/>
</dbReference>
<evidence type="ECO:0000256" key="6">
    <source>
        <dbReference type="ARBA" id="ARBA00022737"/>
    </source>
</evidence>
<name>A0AAD8RRZ0_LOLMU</name>
<dbReference type="InterPro" id="IPR011009">
    <property type="entry name" value="Kinase-like_dom_sf"/>
</dbReference>
<reference evidence="18" key="1">
    <citation type="submission" date="2023-07" db="EMBL/GenBank/DDBJ databases">
        <title>A chromosome-level genome assembly of Lolium multiflorum.</title>
        <authorList>
            <person name="Chen Y."/>
            <person name="Copetti D."/>
            <person name="Kolliker R."/>
            <person name="Studer B."/>
        </authorList>
    </citation>
    <scope>NUCLEOTIDE SEQUENCE</scope>
    <source>
        <strain evidence="18">02402/16</strain>
        <tissue evidence="18">Leaf</tissue>
    </source>
</reference>
<dbReference type="InterPro" id="IPR049883">
    <property type="entry name" value="NOTCH1_EGF-like"/>
</dbReference>
<keyword evidence="10" id="KW-1015">Disulfide bond</keyword>
<evidence type="ECO:0000256" key="1">
    <source>
        <dbReference type="ARBA" id="ARBA00004479"/>
    </source>
</evidence>
<dbReference type="PANTHER" id="PTHR27005:SF241">
    <property type="entry name" value="OS10G0174548 PROTEIN"/>
    <property type="match status" value="1"/>
</dbReference>
<keyword evidence="4" id="KW-0808">Transferase</keyword>
<evidence type="ECO:0000256" key="7">
    <source>
        <dbReference type="ARBA" id="ARBA00022741"/>
    </source>
</evidence>
<feature type="domain" description="EGF-like" evidence="17">
    <location>
        <begin position="349"/>
        <end position="388"/>
    </location>
</feature>
<dbReference type="InterPro" id="IPR025287">
    <property type="entry name" value="WAK_GUB"/>
</dbReference>
<dbReference type="InterPro" id="IPR001245">
    <property type="entry name" value="Ser-Thr/Tyr_kinase_cat_dom"/>
</dbReference>
<dbReference type="PROSITE" id="PS50011">
    <property type="entry name" value="PROTEIN_KINASE_DOM"/>
    <property type="match status" value="1"/>
</dbReference>
<dbReference type="PROSITE" id="PS01187">
    <property type="entry name" value="EGF_CA"/>
    <property type="match status" value="1"/>
</dbReference>
<dbReference type="Pfam" id="PF07645">
    <property type="entry name" value="EGF_CA"/>
    <property type="match status" value="1"/>
</dbReference>
<evidence type="ECO:0000256" key="8">
    <source>
        <dbReference type="ARBA" id="ARBA00022777"/>
    </source>
</evidence>
<comment type="caution">
    <text evidence="18">The sequence shown here is derived from an EMBL/GenBank/DDBJ whole genome shotgun (WGS) entry which is preliminary data.</text>
</comment>
<dbReference type="SMART" id="SM00179">
    <property type="entry name" value="EGF_CA"/>
    <property type="match status" value="1"/>
</dbReference>
<evidence type="ECO:0000256" key="9">
    <source>
        <dbReference type="ARBA" id="ARBA00022840"/>
    </source>
</evidence>
<dbReference type="Pfam" id="PF13947">
    <property type="entry name" value="GUB_WAK_bind"/>
    <property type="match status" value="1"/>
</dbReference>
<evidence type="ECO:0000259" key="17">
    <source>
        <dbReference type="PROSITE" id="PS50026"/>
    </source>
</evidence>
<dbReference type="PROSITE" id="PS00010">
    <property type="entry name" value="ASX_HYDROXYL"/>
    <property type="match status" value="1"/>
</dbReference>
<dbReference type="PROSITE" id="PS00108">
    <property type="entry name" value="PROTEIN_KINASE_ST"/>
    <property type="match status" value="1"/>
</dbReference>
<dbReference type="Pfam" id="PF07714">
    <property type="entry name" value="PK_Tyr_Ser-Thr"/>
    <property type="match status" value="1"/>
</dbReference>
<keyword evidence="3 12" id="KW-0245">EGF-like domain</keyword>
<evidence type="ECO:0000256" key="10">
    <source>
        <dbReference type="ARBA" id="ARBA00023157"/>
    </source>
</evidence>
<evidence type="ECO:0000313" key="19">
    <source>
        <dbReference type="Proteomes" id="UP001231189"/>
    </source>
</evidence>
<evidence type="ECO:0008006" key="20">
    <source>
        <dbReference type="Google" id="ProtNLM"/>
    </source>
</evidence>
<keyword evidence="5 15" id="KW-0732">Signal</keyword>
<gene>
    <name evidence="18" type="ORF">QYE76_004044</name>
</gene>
<dbReference type="InterPro" id="IPR017441">
    <property type="entry name" value="Protein_kinase_ATP_BS"/>
</dbReference>
<dbReference type="GO" id="GO:0005524">
    <property type="term" value="F:ATP binding"/>
    <property type="evidence" value="ECO:0007669"/>
    <property type="project" value="UniProtKB-UniRule"/>
</dbReference>
<dbReference type="InterPro" id="IPR000152">
    <property type="entry name" value="EGF-type_Asp/Asn_hydroxyl_site"/>
</dbReference>
<dbReference type="InterPro" id="IPR000719">
    <property type="entry name" value="Prot_kinase_dom"/>
</dbReference>
<accession>A0AAD8RRZ0</accession>
<dbReference type="Proteomes" id="UP001231189">
    <property type="component" value="Unassembled WGS sequence"/>
</dbReference>
<dbReference type="GO" id="GO:0004674">
    <property type="term" value="F:protein serine/threonine kinase activity"/>
    <property type="evidence" value="ECO:0007669"/>
    <property type="project" value="UniProtKB-KW"/>
</dbReference>
<dbReference type="PROSITE" id="PS50026">
    <property type="entry name" value="EGF_3"/>
    <property type="match status" value="1"/>
</dbReference>
<comment type="caution">
    <text evidence="12">Lacks conserved residue(s) required for the propagation of feature annotation.</text>
</comment>
<evidence type="ECO:0000259" key="16">
    <source>
        <dbReference type="PROSITE" id="PS50011"/>
    </source>
</evidence>
<feature type="signal peptide" evidence="15">
    <location>
        <begin position="1"/>
        <end position="25"/>
    </location>
</feature>
<evidence type="ECO:0000256" key="12">
    <source>
        <dbReference type="PROSITE-ProRule" id="PRU00076"/>
    </source>
</evidence>
<proteinExistence type="predicted"/>
<feature type="binding site" evidence="13">
    <location>
        <position position="484"/>
    </location>
    <ligand>
        <name>ATP</name>
        <dbReference type="ChEBI" id="CHEBI:30616"/>
    </ligand>
</feature>
<dbReference type="EMBL" id="JAUUTY010000005">
    <property type="protein sequence ID" value="KAK1629729.1"/>
    <property type="molecule type" value="Genomic_DNA"/>
</dbReference>
<dbReference type="GO" id="GO:0007166">
    <property type="term" value="P:cell surface receptor signaling pathway"/>
    <property type="evidence" value="ECO:0007669"/>
    <property type="project" value="InterPro"/>
</dbReference>
<dbReference type="InterPro" id="IPR000742">
    <property type="entry name" value="EGF"/>
</dbReference>
<dbReference type="InterPro" id="IPR018097">
    <property type="entry name" value="EGF_Ca-bd_CS"/>
</dbReference>
<dbReference type="SUPFAM" id="SSF56112">
    <property type="entry name" value="Protein kinase-like (PK-like)"/>
    <property type="match status" value="1"/>
</dbReference>
<keyword evidence="6" id="KW-0677">Repeat</keyword>
<dbReference type="Gene3D" id="3.30.200.20">
    <property type="entry name" value="Phosphorylase Kinase, domain 1"/>
    <property type="match status" value="1"/>
</dbReference>
<dbReference type="GO" id="GO:0005509">
    <property type="term" value="F:calcium ion binding"/>
    <property type="evidence" value="ECO:0007669"/>
    <property type="project" value="InterPro"/>
</dbReference>
<evidence type="ECO:0000256" key="15">
    <source>
        <dbReference type="SAM" id="SignalP"/>
    </source>
</evidence>
<dbReference type="GO" id="GO:0005886">
    <property type="term" value="C:plasma membrane"/>
    <property type="evidence" value="ECO:0007669"/>
    <property type="project" value="TreeGrafter"/>
</dbReference>
<evidence type="ECO:0000256" key="4">
    <source>
        <dbReference type="ARBA" id="ARBA00022679"/>
    </source>
</evidence>
<organism evidence="18 19">
    <name type="scientific">Lolium multiflorum</name>
    <name type="common">Italian ryegrass</name>
    <name type="synonym">Lolium perenne subsp. multiflorum</name>
    <dbReference type="NCBI Taxonomy" id="4521"/>
    <lineage>
        <taxon>Eukaryota</taxon>
        <taxon>Viridiplantae</taxon>
        <taxon>Streptophyta</taxon>
        <taxon>Embryophyta</taxon>
        <taxon>Tracheophyta</taxon>
        <taxon>Spermatophyta</taxon>
        <taxon>Magnoliopsida</taxon>
        <taxon>Liliopsida</taxon>
        <taxon>Poales</taxon>
        <taxon>Poaceae</taxon>
        <taxon>BOP clade</taxon>
        <taxon>Pooideae</taxon>
        <taxon>Poodae</taxon>
        <taxon>Poeae</taxon>
        <taxon>Poeae Chloroplast Group 2 (Poeae type)</taxon>
        <taxon>Loliodinae</taxon>
        <taxon>Loliinae</taxon>
        <taxon>Lolium</taxon>
    </lineage>
</organism>
<evidence type="ECO:0000256" key="5">
    <source>
        <dbReference type="ARBA" id="ARBA00022729"/>
    </source>
</evidence>
<keyword evidence="2" id="KW-0723">Serine/threonine-protein kinase</keyword>
<comment type="subcellular location">
    <subcellularLocation>
        <location evidence="1">Membrane</location>
        <topology evidence="1">Single-pass type I membrane protein</topology>
    </subcellularLocation>
</comment>
<dbReference type="AlphaFoldDB" id="A0AAD8RRZ0"/>
<dbReference type="Gene3D" id="2.10.25.10">
    <property type="entry name" value="Laminin"/>
    <property type="match status" value="1"/>
</dbReference>
<evidence type="ECO:0000313" key="18">
    <source>
        <dbReference type="EMBL" id="KAK1629729.1"/>
    </source>
</evidence>
<sequence length="753" mass="83823">MTMPWQYSQLLPILLLLATTHTIVAADTQQQPIALAGCPDKCGNISIPFPFGTKAGCFREGFEVTCNYSFNPPRAFLAQDSTFHIVGYGNYSANYSGRNYVDVMNYSQVPVELLDISASTSELRGYGAVRSDCIDGYSKYDDHLVKLQGTFLGWNGPKPFLLSPLRNVLMGVGWNVKPKMVLGGSIFTTTGYMLACLAYMRYNVLTNGTCTGRGCCQTSFPPERDVNFTINAFSVTFEPQKLLDDNDGMSTNSPCSYGMIVESSWYNFTSEDMFGRMVLANKYPRGVPFVLDFAIRNGSCPTEGQQPPQDYACISGNSNCAKAASGDGYVCRCWDNYDGNPYITNGCQDVDECQHPHLYNCSSGSICKNTPGGYECPCKSGMRGNGKEGACSENFPLPAKVAVGLAASIVIIVLMVMTHQLLKLKRFYEQNGGPILKGVKNIRIYTSKQLKQITDNYKVVIGEGHFGKVYIGRLEDKQEVAIKKTIEVDETSKQDFIDEVIIQSGMRHKNIVRLLGCCLEMDVPMLMYEYVVKGSLYDVLFKNKDNVPVDTRLRIAIGSAEGLAYMHSSDVKSTIRHGDVKSANILLDESFTPKISDFGTSKLLARGKSEKTEWVIGDKSYIDPAYLGGILTQKSDVYSFGIVLIELITRREATYDDKRTYVTNFIQACQEQKARNSIDNDITSEKDIVLMEMVSEVALECLKANPEERLDMREVENRIIHIIRKSEQHGQDRNYQGNLRPNSEVPLLKPGEK</sequence>
<dbReference type="InterPro" id="IPR008271">
    <property type="entry name" value="Ser/Thr_kinase_AS"/>
</dbReference>
<evidence type="ECO:0000256" key="11">
    <source>
        <dbReference type="ARBA" id="ARBA00023180"/>
    </source>
</evidence>
<keyword evidence="7 13" id="KW-0547">Nucleotide-binding</keyword>
<keyword evidence="19" id="KW-1185">Reference proteome</keyword>
<keyword evidence="11" id="KW-0325">Glycoprotein</keyword>
<evidence type="ECO:0000256" key="3">
    <source>
        <dbReference type="ARBA" id="ARBA00022536"/>
    </source>
</evidence>
<dbReference type="InterPro" id="IPR045274">
    <property type="entry name" value="WAK-like"/>
</dbReference>
<protein>
    <recommendedName>
        <fullName evidence="20">Protein kinase domain-containing protein</fullName>
    </recommendedName>
</protein>
<dbReference type="InterPro" id="IPR001881">
    <property type="entry name" value="EGF-like_Ca-bd_dom"/>
</dbReference>
<feature type="chain" id="PRO_5042024867" description="Protein kinase domain-containing protein" evidence="15">
    <location>
        <begin position="26"/>
        <end position="753"/>
    </location>
</feature>
<dbReference type="FunFam" id="3.30.200.20:FF:000337">
    <property type="entry name" value="Wall-associated receptor kinase 3"/>
    <property type="match status" value="1"/>
</dbReference>
<dbReference type="SMART" id="SM00220">
    <property type="entry name" value="S_TKc"/>
    <property type="match status" value="1"/>
</dbReference>
<dbReference type="CDD" id="cd00054">
    <property type="entry name" value="EGF_CA"/>
    <property type="match status" value="1"/>
</dbReference>
<dbReference type="PANTHER" id="PTHR27005">
    <property type="entry name" value="WALL-ASSOCIATED RECEPTOR KINASE-LIKE 21"/>
    <property type="match status" value="1"/>
</dbReference>